<reference evidence="8" key="1">
    <citation type="submission" date="2021-01" db="EMBL/GenBank/DDBJ databases">
        <authorList>
            <person name="Corre E."/>
            <person name="Pelletier E."/>
            <person name="Niang G."/>
            <person name="Scheremetjew M."/>
            <person name="Finn R."/>
            <person name="Kale V."/>
            <person name="Holt S."/>
            <person name="Cochrane G."/>
            <person name="Meng A."/>
            <person name="Brown T."/>
            <person name="Cohen L."/>
        </authorList>
    </citation>
    <scope>NUCLEOTIDE SEQUENCE</scope>
    <source>
        <strain evidence="8">CCMP494</strain>
    </source>
</reference>
<dbReference type="GO" id="GO:0005829">
    <property type="term" value="C:cytosol"/>
    <property type="evidence" value="ECO:0007669"/>
    <property type="project" value="TreeGrafter"/>
</dbReference>
<comment type="function">
    <text evidence="5">Catalyzes two steps in the biosynthesis of the molybdenum cofactor. In the first step, molybdopterin is adenylated. Subsequently, molybdate is inserted into adenylated molybdopterin and AMP is released.</text>
</comment>
<gene>
    <name evidence="8" type="ORF">MSP1404_LOCUS11868</name>
</gene>
<proteinExistence type="inferred from homology"/>
<comment type="catalytic activity">
    <reaction evidence="5">
        <text>molybdopterin + ATP + H(+) = adenylyl-molybdopterin + diphosphate</text>
        <dbReference type="Rhea" id="RHEA:31331"/>
        <dbReference type="ChEBI" id="CHEBI:15378"/>
        <dbReference type="ChEBI" id="CHEBI:30616"/>
        <dbReference type="ChEBI" id="CHEBI:33019"/>
        <dbReference type="ChEBI" id="CHEBI:58698"/>
        <dbReference type="ChEBI" id="CHEBI:62727"/>
    </reaction>
</comment>
<evidence type="ECO:0000313" key="8">
    <source>
        <dbReference type="EMBL" id="CAD8594463.1"/>
    </source>
</evidence>
<dbReference type="NCBIfam" id="NF045515">
    <property type="entry name" value="Glp_gephyrin"/>
    <property type="match status" value="1"/>
</dbReference>
<dbReference type="InterPro" id="IPR036688">
    <property type="entry name" value="MoeA_C_domain_IV_sf"/>
</dbReference>
<evidence type="ECO:0000259" key="7">
    <source>
        <dbReference type="SMART" id="SM00852"/>
    </source>
</evidence>
<keyword evidence="5" id="KW-0500">Molybdenum</keyword>
<dbReference type="EC" id="2.7.7.75" evidence="5"/>
<comment type="similarity">
    <text evidence="5">Belongs to the MoeA family.</text>
</comment>
<dbReference type="Gene3D" id="3.90.105.10">
    <property type="entry name" value="Molybdopterin biosynthesis moea protein, domain 2"/>
    <property type="match status" value="1"/>
</dbReference>
<dbReference type="GO" id="GO:0061598">
    <property type="term" value="F:molybdopterin adenylyltransferase activity"/>
    <property type="evidence" value="ECO:0007669"/>
    <property type="project" value="UniProtKB-UniRule"/>
</dbReference>
<dbReference type="GO" id="GO:0061599">
    <property type="term" value="F:molybdopterin molybdotransferase activity"/>
    <property type="evidence" value="ECO:0007669"/>
    <property type="project" value="UniProtKB-UniRule"/>
</dbReference>
<dbReference type="GO" id="GO:0046872">
    <property type="term" value="F:metal ion binding"/>
    <property type="evidence" value="ECO:0007669"/>
    <property type="project" value="UniProtKB-UniRule"/>
</dbReference>
<dbReference type="InterPro" id="IPR036135">
    <property type="entry name" value="MoeA_linker/N_sf"/>
</dbReference>
<comment type="similarity">
    <text evidence="2">In the N-terminal section; belongs to the MoaB/Mog family.</text>
</comment>
<dbReference type="InterPro" id="IPR005111">
    <property type="entry name" value="MoeA_C_domain_IV"/>
</dbReference>
<dbReference type="Gene3D" id="2.170.190.11">
    <property type="entry name" value="Molybdopterin biosynthesis moea protein, domain 3"/>
    <property type="match status" value="1"/>
</dbReference>
<dbReference type="GO" id="GO:0005524">
    <property type="term" value="F:ATP binding"/>
    <property type="evidence" value="ECO:0007669"/>
    <property type="project" value="UniProtKB-UniRule"/>
</dbReference>
<keyword evidence="4 5" id="KW-0501">Molybdenum cofactor biosynthesis</keyword>
<feature type="region of interest" description="Disordered" evidence="6">
    <location>
        <begin position="385"/>
        <end position="411"/>
    </location>
</feature>
<dbReference type="Pfam" id="PF03454">
    <property type="entry name" value="MoeA_C"/>
    <property type="match status" value="1"/>
</dbReference>
<protein>
    <recommendedName>
        <fullName evidence="5">Molybdopterin biosynthesis protein CNX1</fullName>
    </recommendedName>
    <alternativeName>
        <fullName evidence="5">Molybdenum cofactor biosynthesis enzyme CNX1</fullName>
    </alternativeName>
    <domain>
        <recommendedName>
            <fullName evidence="5">Molybdopterin molybdenumtransferase</fullName>
            <shortName evidence="5">MPT Mo-transferase</shortName>
            <ecNumber evidence="5">2.10.1.1</ecNumber>
        </recommendedName>
        <alternativeName>
            <fullName evidence="5">Domain E</fullName>
        </alternativeName>
    </domain>
    <domain>
        <recommendedName>
            <fullName evidence="5">Molybdopterin adenylyltransferase</fullName>
            <shortName evidence="5">MPT adenylyltransferase</shortName>
            <ecNumber evidence="5">2.7.7.75</ecNumber>
        </recommendedName>
        <alternativeName>
            <fullName evidence="5">Domain G</fullName>
        </alternativeName>
    </domain>
</protein>
<dbReference type="Pfam" id="PF03453">
    <property type="entry name" value="MoeA_N"/>
    <property type="match status" value="1"/>
</dbReference>
<dbReference type="EMBL" id="HBEV01015284">
    <property type="protein sequence ID" value="CAD8594463.1"/>
    <property type="molecule type" value="Transcribed_RNA"/>
</dbReference>
<dbReference type="PANTHER" id="PTHR10192">
    <property type="entry name" value="MOLYBDOPTERIN BIOSYNTHESIS PROTEIN"/>
    <property type="match status" value="1"/>
</dbReference>
<keyword evidence="5" id="KW-0460">Magnesium</keyword>
<dbReference type="SUPFAM" id="SSF63882">
    <property type="entry name" value="MoeA N-terminal region -like"/>
    <property type="match status" value="1"/>
</dbReference>
<evidence type="ECO:0000256" key="5">
    <source>
        <dbReference type="RuleBase" id="RU365090"/>
    </source>
</evidence>
<dbReference type="NCBIfam" id="TIGR00177">
    <property type="entry name" value="molyb_syn"/>
    <property type="match status" value="1"/>
</dbReference>
<comment type="similarity">
    <text evidence="3">In the C-terminal section; belongs to the MoeA family.</text>
</comment>
<dbReference type="SUPFAM" id="SSF53218">
    <property type="entry name" value="Molybdenum cofactor biosynthesis proteins"/>
    <property type="match status" value="1"/>
</dbReference>
<comment type="pathway">
    <text evidence="1 5">Cofactor biosynthesis; molybdopterin biosynthesis.</text>
</comment>
<dbReference type="UniPathway" id="UPA00344"/>
<dbReference type="PANTHER" id="PTHR10192:SF5">
    <property type="entry name" value="GEPHYRIN"/>
    <property type="match status" value="1"/>
</dbReference>
<dbReference type="EC" id="2.10.1.1" evidence="5"/>
<dbReference type="InterPro" id="IPR005110">
    <property type="entry name" value="MoeA_linker/N"/>
</dbReference>
<comment type="cofactor">
    <cofactor evidence="5">
        <name>Mg(2+)</name>
        <dbReference type="ChEBI" id="CHEBI:18420"/>
    </cofactor>
</comment>
<dbReference type="InterPro" id="IPR036425">
    <property type="entry name" value="MoaB/Mog-like_dom_sf"/>
</dbReference>
<keyword evidence="5" id="KW-0808">Transferase</keyword>
<dbReference type="Gene3D" id="3.40.980.10">
    <property type="entry name" value="MoaB/Mog-like domain"/>
    <property type="match status" value="1"/>
</dbReference>
<evidence type="ECO:0000256" key="2">
    <source>
        <dbReference type="ARBA" id="ARBA00007589"/>
    </source>
</evidence>
<evidence type="ECO:0000256" key="6">
    <source>
        <dbReference type="SAM" id="MobiDB-lite"/>
    </source>
</evidence>
<dbReference type="FunFam" id="3.40.980.10:FF:000001">
    <property type="entry name" value="Molybdopterin molybdenumtransferase"/>
    <property type="match status" value="1"/>
</dbReference>
<comment type="catalytic activity">
    <reaction evidence="5">
        <text>adenylyl-molybdopterin + molybdate = Mo-molybdopterin + AMP + H(+)</text>
        <dbReference type="Rhea" id="RHEA:35047"/>
        <dbReference type="ChEBI" id="CHEBI:15378"/>
        <dbReference type="ChEBI" id="CHEBI:36264"/>
        <dbReference type="ChEBI" id="CHEBI:62727"/>
        <dbReference type="ChEBI" id="CHEBI:71302"/>
        <dbReference type="ChEBI" id="CHEBI:456215"/>
    </reaction>
</comment>
<dbReference type="SMART" id="SM00852">
    <property type="entry name" value="MoCF_biosynth"/>
    <property type="match status" value="1"/>
</dbReference>
<dbReference type="Pfam" id="PF00994">
    <property type="entry name" value="MoCF_biosynth"/>
    <property type="match status" value="1"/>
</dbReference>
<dbReference type="GO" id="GO:0006777">
    <property type="term" value="P:Mo-molybdopterin cofactor biosynthetic process"/>
    <property type="evidence" value="ECO:0007669"/>
    <property type="project" value="UniProtKB-UniRule"/>
</dbReference>
<name>A0A7S0KXC8_MICPS</name>
<accession>A0A7S0KXC8</accession>
<organism evidence="8">
    <name type="scientific">Micromonas pusilla</name>
    <name type="common">Picoplanktonic green alga</name>
    <name type="synonym">Chromulina pusilla</name>
    <dbReference type="NCBI Taxonomy" id="38833"/>
    <lineage>
        <taxon>Eukaryota</taxon>
        <taxon>Viridiplantae</taxon>
        <taxon>Chlorophyta</taxon>
        <taxon>Mamiellophyceae</taxon>
        <taxon>Mamiellales</taxon>
        <taxon>Mamiellaceae</taxon>
        <taxon>Micromonas</taxon>
    </lineage>
</organism>
<dbReference type="SUPFAM" id="SSF63867">
    <property type="entry name" value="MoeA C-terminal domain-like"/>
    <property type="match status" value="1"/>
</dbReference>
<dbReference type="Gene3D" id="2.40.340.10">
    <property type="entry name" value="MoeA, C-terminal, domain IV"/>
    <property type="match status" value="1"/>
</dbReference>
<feature type="domain" description="MoaB/Mog" evidence="7">
    <location>
        <begin position="182"/>
        <end position="338"/>
    </location>
</feature>
<dbReference type="InterPro" id="IPR038987">
    <property type="entry name" value="MoeA-like"/>
</dbReference>
<dbReference type="CDD" id="cd00887">
    <property type="entry name" value="MoeA"/>
    <property type="match status" value="1"/>
</dbReference>
<sequence>MAHKYPMISMNEAVDRVISRAHPLPQESVAFVDAVGRVVAEDFVAPRPHPPFAASVMDGYAVRSADCPGVVTLIGASRAGAPMRGAGNTSIQPGQCAYITTGAPLPPGADAVVPAEECRVDGGTVSIDADVDAGKWVRPVGFDIKAGETLVPAGSLVGAHEVGIVAAAGGGEIYVHRKPKLALLSTGDELAEAGEVEPDASSGRIYDANRPMLAALAKTSGVDDVLDLGRAADEPGALASLVARAHAEGCDVLVTSGGVSEGDRDYLKEVLLGEHGGGIEGEVHFGRVMMKPGKPLTFAEVQSKTNRGGNKMLVFALPGNPVSAAVTFHLVVVPTLRRMMGWRDPRLRRVHVVVSSDLKLDPERPEYHRATLDWQEQLTTTSLGAFTPGASTDDVKSTRHLPAAHSTGKQVSSRLTSMRGAEVLMELPRGPGMVAKGTVVSALVIGNVSSASVQLPAISPEVVR</sequence>
<dbReference type="AlphaFoldDB" id="A0A7S0KXC8"/>
<dbReference type="InterPro" id="IPR001453">
    <property type="entry name" value="MoaB/Mog_dom"/>
</dbReference>
<keyword evidence="5" id="KW-0479">Metal-binding</keyword>
<evidence type="ECO:0000256" key="3">
    <source>
        <dbReference type="ARBA" id="ARBA00008339"/>
    </source>
</evidence>
<evidence type="ECO:0000256" key="1">
    <source>
        <dbReference type="ARBA" id="ARBA00005046"/>
    </source>
</evidence>
<evidence type="ECO:0000256" key="4">
    <source>
        <dbReference type="ARBA" id="ARBA00023150"/>
    </source>
</evidence>